<keyword evidence="2 4" id="KW-0646">Protease inhibitor</keyword>
<keyword evidence="3" id="KW-0677">Repeat</keyword>
<evidence type="ECO:0000256" key="5">
    <source>
        <dbReference type="SAM" id="SignalP"/>
    </source>
</evidence>
<dbReference type="InterPro" id="IPR009684">
    <property type="entry name" value="Latexin"/>
</dbReference>
<keyword evidence="5" id="KW-0732">Signal</keyword>
<gene>
    <name evidence="7" type="ORF">AALO_G00206160</name>
</gene>
<dbReference type="SUPFAM" id="SSF54403">
    <property type="entry name" value="Cystatin/monellin"/>
    <property type="match status" value="2"/>
</dbReference>
<dbReference type="PANTHER" id="PTHR28591:SF1">
    <property type="entry name" value="LATEXIN"/>
    <property type="match status" value="1"/>
</dbReference>
<dbReference type="InterPro" id="IPR046350">
    <property type="entry name" value="Cystatin_sf"/>
</dbReference>
<name>A0AAV6G3T3_9TELE</name>
<evidence type="ECO:0000259" key="6">
    <source>
        <dbReference type="PROSITE" id="PS52033"/>
    </source>
</evidence>
<keyword evidence="8" id="KW-1185">Reference proteome</keyword>
<reference evidence="7" key="1">
    <citation type="submission" date="2020-10" db="EMBL/GenBank/DDBJ databases">
        <title>Chromosome-scale genome assembly of the Allis shad, Alosa alosa.</title>
        <authorList>
            <person name="Margot Z."/>
            <person name="Christophe K."/>
            <person name="Cabau C."/>
            <person name="Louis A."/>
            <person name="Berthelot C."/>
            <person name="Parey E."/>
            <person name="Roest Crollius H."/>
            <person name="Montfort J."/>
            <person name="Robinson-Rechavi M."/>
            <person name="Bucao C."/>
            <person name="Bouchez O."/>
            <person name="Gislard M."/>
            <person name="Lluch J."/>
            <person name="Milhes M."/>
            <person name="Lampietro C."/>
            <person name="Lopez Roques C."/>
            <person name="Donnadieu C."/>
            <person name="Braasch I."/>
            <person name="Desvignes T."/>
            <person name="Postlethwait J."/>
            <person name="Bobe J."/>
            <person name="Guiguen Y."/>
        </authorList>
    </citation>
    <scope>NUCLEOTIDE SEQUENCE</scope>
    <source>
        <strain evidence="7">M-15738</strain>
        <tissue evidence="7">Blood</tissue>
    </source>
</reference>
<dbReference type="AlphaFoldDB" id="A0AAV6G3T3"/>
<feature type="chain" id="PRO_5043652677" description="Cystatin LXN-type domain-containing protein" evidence="5">
    <location>
        <begin position="21"/>
        <end position="291"/>
    </location>
</feature>
<dbReference type="PROSITE" id="PS52033">
    <property type="entry name" value="CYSTATIN_LXN"/>
    <property type="match status" value="2"/>
</dbReference>
<dbReference type="FunFam" id="3.10.450.10:FF:000007">
    <property type="entry name" value="latexin"/>
    <property type="match status" value="1"/>
</dbReference>
<evidence type="ECO:0000313" key="8">
    <source>
        <dbReference type="Proteomes" id="UP000823561"/>
    </source>
</evidence>
<evidence type="ECO:0000256" key="3">
    <source>
        <dbReference type="ARBA" id="ARBA00022737"/>
    </source>
</evidence>
<dbReference type="InterPro" id="IPR049897">
    <property type="entry name" value="CYSTATIN_LXN"/>
</dbReference>
<dbReference type="Pfam" id="PF06907">
    <property type="entry name" value="LXN"/>
    <property type="match status" value="1"/>
</dbReference>
<comment type="caution">
    <text evidence="7">The sequence shown here is derived from an EMBL/GenBank/DDBJ whole genome shotgun (WGS) entry which is preliminary data.</text>
</comment>
<accession>A0AAV6G3T3</accession>
<evidence type="ECO:0000256" key="1">
    <source>
        <dbReference type="ARBA" id="ARBA00010083"/>
    </source>
</evidence>
<feature type="domain" description="Cystatin LXN-type" evidence="6">
    <location>
        <begin position="51"/>
        <end position="151"/>
    </location>
</feature>
<dbReference type="Proteomes" id="UP000823561">
    <property type="component" value="Chromosome 15"/>
</dbReference>
<dbReference type="PANTHER" id="PTHR28591">
    <property type="entry name" value="LATEXIN"/>
    <property type="match status" value="1"/>
</dbReference>
<dbReference type="EMBL" id="JADWDJ010000015">
    <property type="protein sequence ID" value="KAG5269789.1"/>
    <property type="molecule type" value="Genomic_DNA"/>
</dbReference>
<evidence type="ECO:0000256" key="4">
    <source>
        <dbReference type="PROSITE-ProRule" id="PRU01377"/>
    </source>
</evidence>
<dbReference type="GO" id="GO:0008191">
    <property type="term" value="F:metalloendopeptidase inhibitor activity"/>
    <property type="evidence" value="ECO:0007669"/>
    <property type="project" value="UniProtKB-UniRule"/>
</dbReference>
<organism evidence="7 8">
    <name type="scientific">Alosa alosa</name>
    <name type="common">allis shad</name>
    <dbReference type="NCBI Taxonomy" id="278164"/>
    <lineage>
        <taxon>Eukaryota</taxon>
        <taxon>Metazoa</taxon>
        <taxon>Chordata</taxon>
        <taxon>Craniata</taxon>
        <taxon>Vertebrata</taxon>
        <taxon>Euteleostomi</taxon>
        <taxon>Actinopterygii</taxon>
        <taxon>Neopterygii</taxon>
        <taxon>Teleostei</taxon>
        <taxon>Clupei</taxon>
        <taxon>Clupeiformes</taxon>
        <taxon>Clupeoidei</taxon>
        <taxon>Clupeidae</taxon>
        <taxon>Alosa</taxon>
    </lineage>
</organism>
<dbReference type="GO" id="GO:0005615">
    <property type="term" value="C:extracellular space"/>
    <property type="evidence" value="ECO:0007669"/>
    <property type="project" value="TreeGrafter"/>
</dbReference>
<dbReference type="Gene3D" id="3.10.450.10">
    <property type="match status" value="2"/>
</dbReference>
<sequence>MGRPGWTLWVVVVLIGDSLAGPYRPDAEPGPLETNNIEELEVPPELDGAMSDAELVPHHYPAQRAAKVAVHYLNTRHASPYSCIELNRVHKASLEDLGQAGKKYRLQISLKECVSNTDLGQCLAEVLFPGEQEQRAPQVQCSCEGLKKLNTRAEEDALFQRLNTSNSPLSGCNIPDSYGNIAPEMKPMWHLGAAAASFVMLKESNESTLYNMAQVANFTQLETENDQLRFKYHILLHDMISQEILHWKLLVAWSPAGGVSVPQADWEPKCHHCELPSAKSTPEATKPSSAS</sequence>
<comment type="similarity">
    <text evidence="1 4">Belongs to the protease inhibitor I47 (latexin) family.</text>
</comment>
<protein>
    <recommendedName>
        <fullName evidence="6">Cystatin LXN-type domain-containing protein</fullName>
    </recommendedName>
</protein>
<evidence type="ECO:0000313" key="7">
    <source>
        <dbReference type="EMBL" id="KAG5269789.1"/>
    </source>
</evidence>
<feature type="domain" description="Cystatin LXN-type" evidence="6">
    <location>
        <begin position="170"/>
        <end position="275"/>
    </location>
</feature>
<evidence type="ECO:0000256" key="2">
    <source>
        <dbReference type="ARBA" id="ARBA00022690"/>
    </source>
</evidence>
<feature type="signal peptide" evidence="5">
    <location>
        <begin position="1"/>
        <end position="20"/>
    </location>
</feature>
<proteinExistence type="inferred from homology"/>